<feature type="transmembrane region" description="Helical" evidence="1">
    <location>
        <begin position="24"/>
        <end position="40"/>
    </location>
</feature>
<evidence type="ECO:0000313" key="3">
    <source>
        <dbReference type="Proteomes" id="UP001054945"/>
    </source>
</evidence>
<organism evidence="2 3">
    <name type="scientific">Caerostris extrusa</name>
    <name type="common">Bark spider</name>
    <name type="synonym">Caerostris bankana</name>
    <dbReference type="NCBI Taxonomy" id="172846"/>
    <lineage>
        <taxon>Eukaryota</taxon>
        <taxon>Metazoa</taxon>
        <taxon>Ecdysozoa</taxon>
        <taxon>Arthropoda</taxon>
        <taxon>Chelicerata</taxon>
        <taxon>Arachnida</taxon>
        <taxon>Araneae</taxon>
        <taxon>Araneomorphae</taxon>
        <taxon>Entelegynae</taxon>
        <taxon>Araneoidea</taxon>
        <taxon>Araneidae</taxon>
        <taxon>Caerostris</taxon>
    </lineage>
</organism>
<sequence length="100" mass="11427">MFLEFQYLEGITFQKGYGLVTEGVWRYVSLFVCSSITFLVKGRRVCWKRSTGHKEQKVINDFSSGKDLQIAAKSRSKSLARKAINSVGLGAYKKKRKTRN</sequence>
<dbReference type="EMBL" id="BPLR01010601">
    <property type="protein sequence ID" value="GIY40376.1"/>
    <property type="molecule type" value="Genomic_DNA"/>
</dbReference>
<dbReference type="Proteomes" id="UP001054945">
    <property type="component" value="Unassembled WGS sequence"/>
</dbReference>
<proteinExistence type="predicted"/>
<keyword evidence="3" id="KW-1185">Reference proteome</keyword>
<keyword evidence="1" id="KW-1133">Transmembrane helix</keyword>
<protein>
    <submittedName>
        <fullName evidence="2">Uncharacterized protein</fullName>
    </submittedName>
</protein>
<gene>
    <name evidence="2" type="ORF">CEXT_56451</name>
</gene>
<keyword evidence="1" id="KW-0472">Membrane</keyword>
<evidence type="ECO:0000313" key="2">
    <source>
        <dbReference type="EMBL" id="GIY40376.1"/>
    </source>
</evidence>
<evidence type="ECO:0000256" key="1">
    <source>
        <dbReference type="SAM" id="Phobius"/>
    </source>
</evidence>
<comment type="caution">
    <text evidence="2">The sequence shown here is derived from an EMBL/GenBank/DDBJ whole genome shotgun (WGS) entry which is preliminary data.</text>
</comment>
<accession>A0AAV4T525</accession>
<dbReference type="AlphaFoldDB" id="A0AAV4T525"/>
<name>A0AAV4T525_CAEEX</name>
<keyword evidence="1" id="KW-0812">Transmembrane</keyword>
<reference evidence="2 3" key="1">
    <citation type="submission" date="2021-06" db="EMBL/GenBank/DDBJ databases">
        <title>Caerostris extrusa draft genome.</title>
        <authorList>
            <person name="Kono N."/>
            <person name="Arakawa K."/>
        </authorList>
    </citation>
    <scope>NUCLEOTIDE SEQUENCE [LARGE SCALE GENOMIC DNA]</scope>
</reference>